<organism evidence="1 2">
    <name type="scientific">Dermacentor silvarum</name>
    <name type="common">Tick</name>
    <dbReference type="NCBI Taxonomy" id="543639"/>
    <lineage>
        <taxon>Eukaryota</taxon>
        <taxon>Metazoa</taxon>
        <taxon>Ecdysozoa</taxon>
        <taxon>Arthropoda</taxon>
        <taxon>Chelicerata</taxon>
        <taxon>Arachnida</taxon>
        <taxon>Acari</taxon>
        <taxon>Parasitiformes</taxon>
        <taxon>Ixodida</taxon>
        <taxon>Ixodoidea</taxon>
        <taxon>Ixodidae</taxon>
        <taxon>Rhipicephalinae</taxon>
        <taxon>Dermacentor</taxon>
    </lineage>
</organism>
<protein>
    <submittedName>
        <fullName evidence="1">Uncharacterized protein</fullName>
    </submittedName>
</protein>
<evidence type="ECO:0000313" key="1">
    <source>
        <dbReference type="EMBL" id="KAH7941911.1"/>
    </source>
</evidence>
<reference evidence="1" key="1">
    <citation type="submission" date="2020-05" db="EMBL/GenBank/DDBJ databases">
        <title>Large-scale comparative analyses of tick genomes elucidate their genetic diversity and vector capacities.</title>
        <authorList>
            <person name="Jia N."/>
            <person name="Wang J."/>
            <person name="Shi W."/>
            <person name="Du L."/>
            <person name="Sun Y."/>
            <person name="Zhan W."/>
            <person name="Jiang J."/>
            <person name="Wang Q."/>
            <person name="Zhang B."/>
            <person name="Ji P."/>
            <person name="Sakyi L.B."/>
            <person name="Cui X."/>
            <person name="Yuan T."/>
            <person name="Jiang B."/>
            <person name="Yang W."/>
            <person name="Lam T.T.-Y."/>
            <person name="Chang Q."/>
            <person name="Ding S."/>
            <person name="Wang X."/>
            <person name="Zhu J."/>
            <person name="Ruan X."/>
            <person name="Zhao L."/>
            <person name="Wei J."/>
            <person name="Que T."/>
            <person name="Du C."/>
            <person name="Cheng J."/>
            <person name="Dai P."/>
            <person name="Han X."/>
            <person name="Huang E."/>
            <person name="Gao Y."/>
            <person name="Liu J."/>
            <person name="Shao H."/>
            <person name="Ye R."/>
            <person name="Li L."/>
            <person name="Wei W."/>
            <person name="Wang X."/>
            <person name="Wang C."/>
            <person name="Yang T."/>
            <person name="Huo Q."/>
            <person name="Li W."/>
            <person name="Guo W."/>
            <person name="Chen H."/>
            <person name="Zhou L."/>
            <person name="Ni X."/>
            <person name="Tian J."/>
            <person name="Zhou Y."/>
            <person name="Sheng Y."/>
            <person name="Liu T."/>
            <person name="Pan Y."/>
            <person name="Xia L."/>
            <person name="Li J."/>
            <person name="Zhao F."/>
            <person name="Cao W."/>
        </authorList>
    </citation>
    <scope>NUCLEOTIDE SEQUENCE</scope>
    <source>
        <strain evidence="1">Dsil-2018</strain>
    </source>
</reference>
<keyword evidence="2" id="KW-1185">Reference proteome</keyword>
<gene>
    <name evidence="1" type="ORF">HPB49_018499</name>
</gene>
<name>A0ACB8CGW6_DERSI</name>
<comment type="caution">
    <text evidence="1">The sequence shown here is derived from an EMBL/GenBank/DDBJ whole genome shotgun (WGS) entry which is preliminary data.</text>
</comment>
<dbReference type="Proteomes" id="UP000821865">
    <property type="component" value="Chromosome 7"/>
</dbReference>
<proteinExistence type="predicted"/>
<dbReference type="EMBL" id="CM023476">
    <property type="protein sequence ID" value="KAH7941911.1"/>
    <property type="molecule type" value="Genomic_DNA"/>
</dbReference>
<accession>A0ACB8CGW6</accession>
<sequence length="488" mass="53308">MVPPAQLRAIIRRRAASKSQKDGSGGKARKRDSKQSASDAASSSTACTSNKRKGLASGDFTNIKNRLCSRFGAASRQADSTVTKESDDVLAESDDAGSSKPTSYTPLESQVVAIKQRHPNTVLLVECGYRFRFFGEDAELASRELCIMCNRDHNFMTASIPVHRLGFHVERLVSRGHKVGIVRQTESAALKSVGASKSTVFTRELTALFTKSTLIGEELSTGCEDPAKGGYLVSICEADCATPDHLLVGVVAAQPATGEVLYDTFEENVSSCELEQRLESLQPVEIVFSEKCHPMLEKTVCSFTSTSRDGVRLERLPPDYFKLSPSLDALTTLYSGNNKHSSSIAQLAAIPPVVICCLGSLLEYLKAFKLEEILRDRKHGINKVPLNFTPMSSGCHKMDLTAATLRRLDVFRNSTDGTVKGSLFGHLDHTLTAFGRRMLFSWIGQPLADLDNAGMHGRHAGRKMEPSYSRASNVGMRQTCRLRRVPGV</sequence>
<evidence type="ECO:0000313" key="2">
    <source>
        <dbReference type="Proteomes" id="UP000821865"/>
    </source>
</evidence>